<organism evidence="3">
    <name type="scientific">Zooxanthella nutricula</name>
    <dbReference type="NCBI Taxonomy" id="1333877"/>
    <lineage>
        <taxon>Eukaryota</taxon>
        <taxon>Sar</taxon>
        <taxon>Alveolata</taxon>
        <taxon>Dinophyceae</taxon>
        <taxon>Peridiniales</taxon>
        <taxon>Peridiniales incertae sedis</taxon>
        <taxon>Zooxanthella</taxon>
    </lineage>
</organism>
<feature type="domain" description="SPRY" evidence="2">
    <location>
        <begin position="111"/>
        <end position="243"/>
    </location>
</feature>
<proteinExistence type="predicted"/>
<evidence type="ECO:0000256" key="1">
    <source>
        <dbReference type="SAM" id="MobiDB-lite"/>
    </source>
</evidence>
<dbReference type="GO" id="GO:0003723">
    <property type="term" value="F:RNA binding"/>
    <property type="evidence" value="ECO:0007669"/>
    <property type="project" value="TreeGrafter"/>
</dbReference>
<feature type="compositionally biased region" description="Basic and acidic residues" evidence="1">
    <location>
        <begin position="450"/>
        <end position="478"/>
    </location>
</feature>
<dbReference type="PANTHER" id="PTHR12381">
    <property type="entry name" value="HETEROGENEOUS NUCLEAR RIBONUCLEOPROTEIN U FAMILY MEMBER"/>
    <property type="match status" value="1"/>
</dbReference>
<dbReference type="SUPFAM" id="SSF49899">
    <property type="entry name" value="Concanavalin A-like lectins/glucanases"/>
    <property type="match status" value="1"/>
</dbReference>
<gene>
    <name evidence="3" type="ORF">BRAN1462_LOCUS38500</name>
</gene>
<dbReference type="GO" id="GO:0000380">
    <property type="term" value="P:alternative mRNA splicing, via spliceosome"/>
    <property type="evidence" value="ECO:0007669"/>
    <property type="project" value="TreeGrafter"/>
</dbReference>
<dbReference type="Gene3D" id="2.60.120.920">
    <property type="match status" value="1"/>
</dbReference>
<dbReference type="PANTHER" id="PTHR12381:SF56">
    <property type="entry name" value="B30.2_SPRY DOMAIN-CONTAINING PROTEIN-RELATED"/>
    <property type="match status" value="1"/>
</dbReference>
<feature type="region of interest" description="Disordered" evidence="1">
    <location>
        <begin position="417"/>
        <end position="501"/>
    </location>
</feature>
<name>A0A7S2LEP9_9DINO</name>
<feature type="compositionally biased region" description="Basic and acidic residues" evidence="1">
    <location>
        <begin position="417"/>
        <end position="443"/>
    </location>
</feature>
<feature type="compositionally biased region" description="Basic and acidic residues" evidence="1">
    <location>
        <begin position="35"/>
        <end position="62"/>
    </location>
</feature>
<evidence type="ECO:0000259" key="2">
    <source>
        <dbReference type="SMART" id="SM00449"/>
    </source>
</evidence>
<evidence type="ECO:0000313" key="3">
    <source>
        <dbReference type="EMBL" id="CAD9602652.1"/>
    </source>
</evidence>
<dbReference type="GO" id="GO:0005634">
    <property type="term" value="C:nucleus"/>
    <property type="evidence" value="ECO:0007669"/>
    <property type="project" value="TreeGrafter"/>
</dbReference>
<feature type="region of interest" description="Disordered" evidence="1">
    <location>
        <begin position="29"/>
        <end position="62"/>
    </location>
</feature>
<sequence>MELDPAEAAEAAAAQAAAEEAAKLKALEAEVAESDAPKAEAAKASAEEDKEKERDAPADARPKVGERARFLLQDCTMNAVPADTGGLLMALREGGCRFLAAGARASLGVRAGRYMFEVKGVEELSEGQPAAKPILRIGFSLRGSSPLVGDAEDSICFDSDGFLWYNKKKTKIVQKGRPWKGAVVAVVMNLEKGGPNAGTISLFVDGARETEPQRLPDPLLGQALYPTVMFKCVSVHVNFGPAPHRPLPFQCRLLEDAAAADVAVEQQPSSPKPGGCEVLFPVFLPDQGAFDWADEFLEKNPRCKELSDRAMVDWALRSNLVRNKALSKLEVSSDKPGMGFGLPALDDSAALKAVMRFAPLMPRDFLVMEVRGNLLKADREAALKNFVAPAFKKVAVVMIGEPGDDFKRRTQQLVLKGKQDKLDAEHSQKRSNAERARQVEAMKKTQQRMANERKRKLEATMRAKERAAKIAKGEKVEDPKEEEPPKEEEESVAPIDDELLGPAPRAVLSEEEKQMWFRKAPGGIPDIAMPALTSAIAKFSLPEREEGFDEIRYQWYPKEKATEHFNSWVRDRKKAMPMDDLQPSDWFRKKHSCWVRDMAVWQTAHKAYQAREAKEAAEAKVAKEAREAKEGKALGAVKDVSKAKDDRDPTKFLEQEMKQHGLDVFAVENICDVGGGVPLFAEFGLGDWALLSLRYELHLVVHALRRDCPDPDRRGIRVEQMPFYYSKYFKKPLATKSFGFDTMEAVLEYIEDTIGVDPSTGDLESFVAEDHTSNDIFVKLAEESRRFRQRRVLTGEENVLMPAIGIAPATAIGKAKALATPLLTLAPLAPKLGSTALARPSLPLAPKKVIRPTLPATLVPTMPTPLVPGKIVAGAPGPTPIKTLRPGLL</sequence>
<dbReference type="SMART" id="SM00449">
    <property type="entry name" value="SPRY"/>
    <property type="match status" value="1"/>
</dbReference>
<dbReference type="EMBL" id="HBGW01060425">
    <property type="protein sequence ID" value="CAD9602652.1"/>
    <property type="molecule type" value="Transcribed_RNA"/>
</dbReference>
<dbReference type="InterPro" id="IPR013320">
    <property type="entry name" value="ConA-like_dom_sf"/>
</dbReference>
<dbReference type="InterPro" id="IPR043136">
    <property type="entry name" value="B30.2/SPRY_sf"/>
</dbReference>
<feature type="compositionally biased region" description="Acidic residues" evidence="1">
    <location>
        <begin position="479"/>
        <end position="499"/>
    </location>
</feature>
<dbReference type="InterPro" id="IPR003877">
    <property type="entry name" value="SPRY_dom"/>
</dbReference>
<protein>
    <recommendedName>
        <fullName evidence="2">SPRY domain-containing protein</fullName>
    </recommendedName>
</protein>
<reference evidence="3" key="1">
    <citation type="submission" date="2021-01" db="EMBL/GenBank/DDBJ databases">
        <authorList>
            <person name="Corre E."/>
            <person name="Pelletier E."/>
            <person name="Niang G."/>
            <person name="Scheremetjew M."/>
            <person name="Finn R."/>
            <person name="Kale V."/>
            <person name="Holt S."/>
            <person name="Cochrane G."/>
            <person name="Meng A."/>
            <person name="Brown T."/>
            <person name="Cohen L."/>
        </authorList>
    </citation>
    <scope>NUCLEOTIDE SEQUENCE</scope>
    <source>
        <strain evidence="3">RCC3387</strain>
    </source>
</reference>
<dbReference type="AlphaFoldDB" id="A0A7S2LEP9"/>
<accession>A0A7S2LEP9</accession>